<keyword evidence="2 6" id="KW-0812">Transmembrane</keyword>
<keyword evidence="4 6" id="KW-0472">Membrane</keyword>
<evidence type="ECO:0000259" key="7">
    <source>
        <dbReference type="Pfam" id="PF03168"/>
    </source>
</evidence>
<comment type="subcellular location">
    <subcellularLocation>
        <location evidence="1">Membrane</location>
        <topology evidence="1">Single-pass membrane protein</topology>
    </subcellularLocation>
</comment>
<evidence type="ECO:0000256" key="2">
    <source>
        <dbReference type="ARBA" id="ARBA00022692"/>
    </source>
</evidence>
<sequence length="251" mass="28258">MSEHQKIHPVQDPEAALQQPTAPLVSRYAARSEGGDPVVHYPPPLAPIPNSKMPRRKRRSCFTRCLCWSLCVLLVILTILGILAAVIFLVFRPKAPSYSVDSIRITQFGLNNDLSLSASFNVNVTARNPNKKIGIYYEGGSPISVWYTGTKLCEGSWPKFYQGHRNTTVLNLPLTGRVVNAADLFRSVQQEQSTGKIPLNVRVRVPVRIKLGKLKLMKWKFLVKCRLVVDTLSADNTIRIAERSCKFRFRL</sequence>
<feature type="domain" description="Late embryogenesis abundant protein LEA-2 subgroup" evidence="7">
    <location>
        <begin position="124"/>
        <end position="225"/>
    </location>
</feature>
<evidence type="ECO:0000256" key="5">
    <source>
        <dbReference type="SAM" id="MobiDB-lite"/>
    </source>
</evidence>
<feature type="compositionally biased region" description="Basic and acidic residues" evidence="5">
    <location>
        <begin position="1"/>
        <end position="11"/>
    </location>
</feature>
<dbReference type="AlphaFoldDB" id="A0AAD8M4L5"/>
<dbReference type="SUPFAM" id="SSF117070">
    <property type="entry name" value="LEA14-like"/>
    <property type="match status" value="1"/>
</dbReference>
<dbReference type="GO" id="GO:0098542">
    <property type="term" value="P:defense response to other organism"/>
    <property type="evidence" value="ECO:0007669"/>
    <property type="project" value="InterPro"/>
</dbReference>
<dbReference type="EMBL" id="JAUIZM010000010">
    <property type="protein sequence ID" value="KAK1361875.1"/>
    <property type="molecule type" value="Genomic_DNA"/>
</dbReference>
<dbReference type="Proteomes" id="UP001237642">
    <property type="component" value="Unassembled WGS sequence"/>
</dbReference>
<reference evidence="8" key="2">
    <citation type="submission" date="2023-05" db="EMBL/GenBank/DDBJ databases">
        <authorList>
            <person name="Schelkunov M.I."/>
        </authorList>
    </citation>
    <scope>NUCLEOTIDE SEQUENCE</scope>
    <source>
        <strain evidence="8">Hsosn_3</strain>
        <tissue evidence="8">Leaf</tissue>
    </source>
</reference>
<evidence type="ECO:0000256" key="3">
    <source>
        <dbReference type="ARBA" id="ARBA00022989"/>
    </source>
</evidence>
<evidence type="ECO:0000256" key="4">
    <source>
        <dbReference type="ARBA" id="ARBA00023136"/>
    </source>
</evidence>
<evidence type="ECO:0000256" key="1">
    <source>
        <dbReference type="ARBA" id="ARBA00004167"/>
    </source>
</evidence>
<protein>
    <submittedName>
        <fullName evidence="8">Late embryogenesis abundant protein, LEA-14</fullName>
    </submittedName>
</protein>
<dbReference type="Pfam" id="PF03168">
    <property type="entry name" value="LEA_2"/>
    <property type="match status" value="1"/>
</dbReference>
<feature type="region of interest" description="Disordered" evidence="5">
    <location>
        <begin position="1"/>
        <end position="20"/>
    </location>
</feature>
<evidence type="ECO:0000313" key="9">
    <source>
        <dbReference type="Proteomes" id="UP001237642"/>
    </source>
</evidence>
<keyword evidence="9" id="KW-1185">Reference proteome</keyword>
<keyword evidence="3 6" id="KW-1133">Transmembrane helix</keyword>
<proteinExistence type="predicted"/>
<dbReference type="Gene3D" id="2.60.40.1820">
    <property type="match status" value="1"/>
</dbReference>
<dbReference type="InterPro" id="IPR044839">
    <property type="entry name" value="NDR1-like"/>
</dbReference>
<organism evidence="8 9">
    <name type="scientific">Heracleum sosnowskyi</name>
    <dbReference type="NCBI Taxonomy" id="360622"/>
    <lineage>
        <taxon>Eukaryota</taxon>
        <taxon>Viridiplantae</taxon>
        <taxon>Streptophyta</taxon>
        <taxon>Embryophyta</taxon>
        <taxon>Tracheophyta</taxon>
        <taxon>Spermatophyta</taxon>
        <taxon>Magnoliopsida</taxon>
        <taxon>eudicotyledons</taxon>
        <taxon>Gunneridae</taxon>
        <taxon>Pentapetalae</taxon>
        <taxon>asterids</taxon>
        <taxon>campanulids</taxon>
        <taxon>Apiales</taxon>
        <taxon>Apiaceae</taxon>
        <taxon>Apioideae</taxon>
        <taxon>apioid superclade</taxon>
        <taxon>Tordylieae</taxon>
        <taxon>Tordyliinae</taxon>
        <taxon>Heracleum</taxon>
    </lineage>
</organism>
<gene>
    <name evidence="8" type="ORF">POM88_046349</name>
</gene>
<dbReference type="PANTHER" id="PTHR31234:SF72">
    <property type="entry name" value="NDR1_HIN1-LIKE PROTEIN 6"/>
    <property type="match status" value="1"/>
</dbReference>
<evidence type="ECO:0000256" key="6">
    <source>
        <dbReference type="SAM" id="Phobius"/>
    </source>
</evidence>
<reference evidence="8" key="1">
    <citation type="submission" date="2023-02" db="EMBL/GenBank/DDBJ databases">
        <title>Genome of toxic invasive species Heracleum sosnowskyi carries increased number of genes despite the absence of recent whole-genome duplications.</title>
        <authorList>
            <person name="Schelkunov M."/>
            <person name="Shtratnikova V."/>
            <person name="Makarenko M."/>
            <person name="Klepikova A."/>
            <person name="Omelchenko D."/>
            <person name="Novikova G."/>
            <person name="Obukhova E."/>
            <person name="Bogdanov V."/>
            <person name="Penin A."/>
            <person name="Logacheva M."/>
        </authorList>
    </citation>
    <scope>NUCLEOTIDE SEQUENCE</scope>
    <source>
        <strain evidence="8">Hsosn_3</strain>
        <tissue evidence="8">Leaf</tissue>
    </source>
</reference>
<accession>A0AAD8M4L5</accession>
<name>A0AAD8M4L5_9APIA</name>
<dbReference type="InterPro" id="IPR004864">
    <property type="entry name" value="LEA_2"/>
</dbReference>
<feature type="transmembrane region" description="Helical" evidence="6">
    <location>
        <begin position="65"/>
        <end position="91"/>
    </location>
</feature>
<dbReference type="GO" id="GO:0005886">
    <property type="term" value="C:plasma membrane"/>
    <property type="evidence" value="ECO:0007669"/>
    <property type="project" value="TreeGrafter"/>
</dbReference>
<comment type="caution">
    <text evidence="8">The sequence shown here is derived from an EMBL/GenBank/DDBJ whole genome shotgun (WGS) entry which is preliminary data.</text>
</comment>
<evidence type="ECO:0000313" key="8">
    <source>
        <dbReference type="EMBL" id="KAK1361875.1"/>
    </source>
</evidence>
<dbReference type="PANTHER" id="PTHR31234">
    <property type="entry name" value="LATE EMBRYOGENESIS ABUNDANT (LEA) HYDROXYPROLINE-RICH GLYCOPROTEIN FAMILY"/>
    <property type="match status" value="1"/>
</dbReference>